<keyword evidence="1" id="KW-1133">Transmembrane helix</keyword>
<accession>A0A543EE13</accession>
<proteinExistence type="predicted"/>
<organism evidence="2 3">
    <name type="scientific">Microbacterium kyungheense</name>
    <dbReference type="NCBI Taxonomy" id="1263636"/>
    <lineage>
        <taxon>Bacteria</taxon>
        <taxon>Bacillati</taxon>
        <taxon>Actinomycetota</taxon>
        <taxon>Actinomycetes</taxon>
        <taxon>Micrococcales</taxon>
        <taxon>Microbacteriaceae</taxon>
        <taxon>Microbacterium</taxon>
    </lineage>
</organism>
<dbReference type="OrthoDB" id="5072245at2"/>
<reference evidence="2 3" key="1">
    <citation type="submission" date="2019-06" db="EMBL/GenBank/DDBJ databases">
        <title>Sequencing the genomes of 1000 actinobacteria strains.</title>
        <authorList>
            <person name="Klenk H.-P."/>
        </authorList>
    </citation>
    <scope>NUCLEOTIDE SEQUENCE [LARGE SCALE GENOMIC DNA]</scope>
    <source>
        <strain evidence="2 3">DSM 105492</strain>
    </source>
</reference>
<name>A0A543EE13_9MICO</name>
<feature type="transmembrane region" description="Helical" evidence="1">
    <location>
        <begin position="39"/>
        <end position="55"/>
    </location>
</feature>
<comment type="caution">
    <text evidence="2">The sequence shown here is derived from an EMBL/GenBank/DDBJ whole genome shotgun (WGS) entry which is preliminary data.</text>
</comment>
<evidence type="ECO:0000313" key="3">
    <source>
        <dbReference type="Proteomes" id="UP000320235"/>
    </source>
</evidence>
<evidence type="ECO:0000313" key="2">
    <source>
        <dbReference type="EMBL" id="TQM19837.1"/>
    </source>
</evidence>
<dbReference type="EMBL" id="VFPE01000007">
    <property type="protein sequence ID" value="TQM19837.1"/>
    <property type="molecule type" value="Genomic_DNA"/>
</dbReference>
<keyword evidence="1" id="KW-0472">Membrane</keyword>
<keyword evidence="1" id="KW-0812">Transmembrane</keyword>
<evidence type="ECO:0000256" key="1">
    <source>
        <dbReference type="SAM" id="Phobius"/>
    </source>
</evidence>
<dbReference type="Proteomes" id="UP000320235">
    <property type="component" value="Unassembled WGS sequence"/>
</dbReference>
<feature type="transmembrane region" description="Helical" evidence="1">
    <location>
        <begin position="86"/>
        <end position="112"/>
    </location>
</feature>
<feature type="transmembrane region" description="Helical" evidence="1">
    <location>
        <begin position="132"/>
        <end position="154"/>
    </location>
</feature>
<protein>
    <submittedName>
        <fullName evidence="2">Uncharacterized protein</fullName>
    </submittedName>
</protein>
<dbReference type="AlphaFoldDB" id="A0A543EE13"/>
<gene>
    <name evidence="2" type="ORF">FB391_3677</name>
</gene>
<keyword evidence="3" id="KW-1185">Reference proteome</keyword>
<sequence length="163" mass="17317">MRLFRAVLSAAAATLPVLVLLLIPQFVHGGAGDPGLAALGGPWLNGLFLAAIILIPKVNGALDPQVPDWTASTAMAATGRVWRTRIWFAILAALALLAIFAAGQTAAYFVGVASPAIVDGELVYSRFLVQELVVYALGYVLSLAVYTLIIRALVRPEPKPRKR</sequence>
<dbReference type="RefSeq" id="WP_141896502.1">
    <property type="nucleotide sequence ID" value="NZ_BAABLH010000004.1"/>
</dbReference>